<comment type="catalytic activity">
    <reaction evidence="1">
        <text>ATP + protein L-histidine = ADP + protein N-phospho-L-histidine.</text>
        <dbReference type="EC" id="2.7.13.3"/>
    </reaction>
</comment>
<feature type="transmembrane region" description="Helical" evidence="8">
    <location>
        <begin position="12"/>
        <end position="35"/>
    </location>
</feature>
<evidence type="ECO:0000256" key="5">
    <source>
        <dbReference type="ARBA" id="ARBA00022777"/>
    </source>
</evidence>
<dbReference type="Proteomes" id="UP001497600">
    <property type="component" value="Chromosome B"/>
</dbReference>
<dbReference type="Gene3D" id="3.30.565.10">
    <property type="entry name" value="Histidine kinase-like ATPase, C-terminal domain"/>
    <property type="match status" value="2"/>
</dbReference>
<dbReference type="Pfam" id="PF02518">
    <property type="entry name" value="HATPase_c"/>
    <property type="match status" value="1"/>
</dbReference>
<sequence length="1302" mass="141955">MRRLKIGIRPQLIILVCFSSLFSLLILAVVTGVYFSTSLSNTRAERLEVIAQLKTSQVKQSVEFIFYQVYFLSTKESLYTPLISNKAGNSSISIFSGAQSTLESFLQSSELFAAARLYNLNLDIMADSYNNQTNISAPCMDYLYPLQQNSSIPAGLVSSSSAGYSTYFTGPASNTSDPMSPYFMGLTIPVYANTSIIFTSPSIAGYLTVIASASNIQQAVNDSTSGNDYEVIVVRPYYSDDTSASSSNRSSLVGFETVFPAKDSFAPGYVYDIESSPMVRTAFSKDSGVNTKVQSLGRTYAIGYTQIQIDQNTYWSVIIEQTRGVFMAPINKLRDIIIGVVIGIGVFVCLVTFPLAVWFIRPITKLKEATEAITRSKKRTLQSERSPTPSSSHPPPYGVSSSLMSHVGRISTSSPPPTGGGGLIKRNSVHSSNSLYSYGIRLPGKIPSSKKFFKDEFTELSDAFNIMTEELDKQYTHLEDRVKVRTKELEISKIEAESANEAKTVFIANISHELRTPLNGILGMTSIAMEEQDTTRILDSLKLIHRSGELLLHILTELLTYSKNTLNRSKLEKSNFRILEIVYQVQSIFSKLAIDQRVNLRISLKPNAIRKLILYGDSNRIIQIVMNLVSNSLKFTPVDGSVDVSFKLLGEYDYGRSKEGGFKKVYVVEESSQEDSREDSQEYSREDSREDSRREAFKGDFEASRGSERKFEASRGSERNFGPSGGSDRKFEPSRGSDGKSEPSRGSDGKSEPFGDSETKFEPSRPSETFQEVSQRKIKPSGGSESSRDISKNSTTQGSSRNISGGSTTHRVTRDGSTSSTGNSHPKNYHSGNGSNGISNGEAPKSTNGVSKASRSEAPLREASSKAYTLVESPFNDTFSDQSSIKTMSSNEYNEKIYPSFVREDKQLPTLPEEVLDQSGQLSTNGGTTASIAAAANVSVDSPNIAATAAANAAATATATANAAATGTASFGNYKLQRLAKSKSWVIQIQVIDTGPGIEPALQEKVFEPFIQGDQTLSRSYGGTGLGLSICRQLATMMKGTLTLKSEIGVGSIFTFTVPLPQTHQISVPEEDMKQFCEDEFNPESRMNRKVAFKIDEENPNQDPEPASSSSLSPDKLKLEVPQFEKPHLITRGSTGTANSAGYGSDSGGSSQEATLERLSDLKILVAEDNLVNQEVIKRMLKLEGFSNISMACNGQEAIDQLAESIDNGNVFDLVFMDIQMPKVDGLLATKRIRANLGYTNPIIALTAFADESNVRECLNSGMSGFLSKPIKRSNLKKIIVEFSQSIQNEKNGAGPVSGPAA</sequence>
<feature type="transmembrane region" description="Helical" evidence="8">
    <location>
        <begin position="336"/>
        <end position="360"/>
    </location>
</feature>
<dbReference type="EMBL" id="OZ004254">
    <property type="protein sequence ID" value="CAK7896834.1"/>
    <property type="molecule type" value="Genomic_DNA"/>
</dbReference>
<dbReference type="SMART" id="SM00387">
    <property type="entry name" value="HATPase_c"/>
    <property type="match status" value="1"/>
</dbReference>
<dbReference type="Gene3D" id="3.40.50.2300">
    <property type="match status" value="1"/>
</dbReference>
<keyword evidence="8" id="KW-0472">Membrane</keyword>
<feature type="region of interest" description="Disordered" evidence="7">
    <location>
        <begin position="669"/>
        <end position="865"/>
    </location>
</feature>
<feature type="compositionally biased region" description="Polar residues" evidence="7">
    <location>
        <begin position="792"/>
        <end position="826"/>
    </location>
</feature>
<dbReference type="SUPFAM" id="SSF55874">
    <property type="entry name" value="ATPase domain of HSP90 chaperone/DNA topoisomerase II/histidine kinase"/>
    <property type="match status" value="2"/>
</dbReference>
<dbReference type="Pfam" id="PF00072">
    <property type="entry name" value="Response_reg"/>
    <property type="match status" value="1"/>
</dbReference>
<keyword evidence="4" id="KW-0808">Transferase</keyword>
<dbReference type="GO" id="GO:0016301">
    <property type="term" value="F:kinase activity"/>
    <property type="evidence" value="ECO:0007669"/>
    <property type="project" value="UniProtKB-KW"/>
</dbReference>
<evidence type="ECO:0000313" key="12">
    <source>
        <dbReference type="Proteomes" id="UP001497600"/>
    </source>
</evidence>
<keyword evidence="5 11" id="KW-0418">Kinase</keyword>
<dbReference type="PROSITE" id="PS50110">
    <property type="entry name" value="RESPONSE_REGULATORY"/>
    <property type="match status" value="1"/>
</dbReference>
<proteinExistence type="predicted"/>
<dbReference type="InterPro" id="IPR005467">
    <property type="entry name" value="His_kinase_dom"/>
</dbReference>
<evidence type="ECO:0000313" key="11">
    <source>
        <dbReference type="EMBL" id="CAK7896834.1"/>
    </source>
</evidence>
<evidence type="ECO:0000259" key="10">
    <source>
        <dbReference type="PROSITE" id="PS50110"/>
    </source>
</evidence>
<feature type="modified residue" description="4-aspartylphosphate" evidence="6">
    <location>
        <position position="1218"/>
    </location>
</feature>
<dbReference type="EC" id="2.7.13.3" evidence="2"/>
<dbReference type="InterPro" id="IPR011006">
    <property type="entry name" value="CheY-like_superfamily"/>
</dbReference>
<dbReference type="InterPro" id="IPR003661">
    <property type="entry name" value="HisK_dim/P_dom"/>
</dbReference>
<evidence type="ECO:0000256" key="7">
    <source>
        <dbReference type="SAM" id="MobiDB-lite"/>
    </source>
</evidence>
<feature type="compositionally biased region" description="Low complexity" evidence="7">
    <location>
        <begin position="1140"/>
        <end position="1151"/>
    </location>
</feature>
<feature type="compositionally biased region" description="Low complexity" evidence="7">
    <location>
        <begin position="1104"/>
        <end position="1114"/>
    </location>
</feature>
<dbReference type="PRINTS" id="PR00344">
    <property type="entry name" value="BCTRLSENSOR"/>
</dbReference>
<dbReference type="InterPro" id="IPR036097">
    <property type="entry name" value="HisK_dim/P_sf"/>
</dbReference>
<feature type="region of interest" description="Disordered" evidence="7">
    <location>
        <begin position="1096"/>
        <end position="1116"/>
    </location>
</feature>
<keyword evidence="12" id="KW-1185">Reference proteome</keyword>
<organism evidence="11 12">
    <name type="scientific">[Candida] anglica</name>
    <dbReference type="NCBI Taxonomy" id="148631"/>
    <lineage>
        <taxon>Eukaryota</taxon>
        <taxon>Fungi</taxon>
        <taxon>Dikarya</taxon>
        <taxon>Ascomycota</taxon>
        <taxon>Saccharomycotina</taxon>
        <taxon>Pichiomycetes</taxon>
        <taxon>Debaryomycetaceae</taxon>
        <taxon>Kurtzmaniella</taxon>
    </lineage>
</organism>
<dbReference type="SUPFAM" id="SSF52172">
    <property type="entry name" value="CheY-like"/>
    <property type="match status" value="1"/>
</dbReference>
<evidence type="ECO:0000256" key="3">
    <source>
        <dbReference type="ARBA" id="ARBA00022553"/>
    </source>
</evidence>
<dbReference type="SMART" id="SM00448">
    <property type="entry name" value="REC"/>
    <property type="match status" value="1"/>
</dbReference>
<dbReference type="SUPFAM" id="SSF47384">
    <property type="entry name" value="Homodimeric domain of signal transducing histidine kinase"/>
    <property type="match status" value="1"/>
</dbReference>
<feature type="compositionally biased region" description="Basic and acidic residues" evidence="7">
    <location>
        <begin position="727"/>
        <end position="765"/>
    </location>
</feature>
<feature type="compositionally biased region" description="Basic and acidic residues" evidence="7">
    <location>
        <begin position="674"/>
        <end position="718"/>
    </location>
</feature>
<evidence type="ECO:0000259" key="9">
    <source>
        <dbReference type="PROSITE" id="PS50109"/>
    </source>
</evidence>
<dbReference type="CDD" id="cd17546">
    <property type="entry name" value="REC_hyHK_CKI1_RcsC-like"/>
    <property type="match status" value="1"/>
</dbReference>
<feature type="domain" description="Response regulatory" evidence="10">
    <location>
        <begin position="1163"/>
        <end position="1284"/>
    </location>
</feature>
<feature type="compositionally biased region" description="Low complexity" evidence="7">
    <location>
        <begin position="831"/>
        <end position="841"/>
    </location>
</feature>
<feature type="compositionally biased region" description="Basic and acidic residues" evidence="7">
    <location>
        <begin position="854"/>
        <end position="864"/>
    </location>
</feature>
<protein>
    <recommendedName>
        <fullName evidence="2">histidine kinase</fullName>
        <ecNumber evidence="2">2.7.13.3</ecNumber>
    </recommendedName>
</protein>
<evidence type="ECO:0000256" key="4">
    <source>
        <dbReference type="ARBA" id="ARBA00022679"/>
    </source>
</evidence>
<evidence type="ECO:0000256" key="6">
    <source>
        <dbReference type="PROSITE-ProRule" id="PRU00169"/>
    </source>
</evidence>
<dbReference type="PANTHER" id="PTHR43047">
    <property type="entry name" value="TWO-COMPONENT HISTIDINE PROTEIN KINASE"/>
    <property type="match status" value="1"/>
</dbReference>
<dbReference type="PROSITE" id="PS50109">
    <property type="entry name" value="HIS_KIN"/>
    <property type="match status" value="1"/>
</dbReference>
<gene>
    <name evidence="11" type="primary">SLN1</name>
    <name evidence="11" type="ORF">CAAN4_B07030</name>
</gene>
<name>A0ABP0E7L2_9ASCO</name>
<evidence type="ECO:0000256" key="8">
    <source>
        <dbReference type="SAM" id="Phobius"/>
    </source>
</evidence>
<dbReference type="InterPro" id="IPR001789">
    <property type="entry name" value="Sig_transdc_resp-reg_receiver"/>
</dbReference>
<dbReference type="SMART" id="SM00388">
    <property type="entry name" value="HisKA"/>
    <property type="match status" value="1"/>
</dbReference>
<keyword evidence="3 6" id="KW-0597">Phosphoprotein</keyword>
<dbReference type="CDD" id="cd00082">
    <property type="entry name" value="HisKA"/>
    <property type="match status" value="1"/>
</dbReference>
<dbReference type="InterPro" id="IPR003594">
    <property type="entry name" value="HATPase_dom"/>
</dbReference>
<accession>A0ABP0E7L2</accession>
<feature type="region of interest" description="Disordered" evidence="7">
    <location>
        <begin position="374"/>
        <end position="398"/>
    </location>
</feature>
<dbReference type="InterPro" id="IPR036890">
    <property type="entry name" value="HATPase_C_sf"/>
</dbReference>
<dbReference type="InterPro" id="IPR004358">
    <property type="entry name" value="Sig_transdc_His_kin-like_C"/>
</dbReference>
<feature type="region of interest" description="Disordered" evidence="7">
    <location>
        <begin position="1128"/>
        <end position="1154"/>
    </location>
</feature>
<keyword evidence="8" id="KW-0812">Transmembrane</keyword>
<reference evidence="11 12" key="1">
    <citation type="submission" date="2024-01" db="EMBL/GenBank/DDBJ databases">
        <authorList>
            <consortium name="Genoscope - CEA"/>
            <person name="William W."/>
        </authorList>
    </citation>
    <scope>NUCLEOTIDE SEQUENCE [LARGE SCALE GENOMIC DNA]</scope>
    <source>
        <strain evidence="11 12">29B2s-10</strain>
    </source>
</reference>
<feature type="domain" description="Histidine kinase" evidence="9">
    <location>
        <begin position="509"/>
        <end position="1062"/>
    </location>
</feature>
<dbReference type="PANTHER" id="PTHR43047:SF72">
    <property type="entry name" value="OSMOSENSING HISTIDINE PROTEIN KINASE SLN1"/>
    <property type="match status" value="1"/>
</dbReference>
<dbReference type="Pfam" id="PF00512">
    <property type="entry name" value="HisKA"/>
    <property type="match status" value="1"/>
</dbReference>
<evidence type="ECO:0000256" key="2">
    <source>
        <dbReference type="ARBA" id="ARBA00012438"/>
    </source>
</evidence>
<keyword evidence="8" id="KW-1133">Transmembrane helix</keyword>
<dbReference type="Gene3D" id="1.10.287.130">
    <property type="match status" value="1"/>
</dbReference>
<evidence type="ECO:0000256" key="1">
    <source>
        <dbReference type="ARBA" id="ARBA00000085"/>
    </source>
</evidence>